<proteinExistence type="predicted"/>
<evidence type="ECO:0008006" key="11">
    <source>
        <dbReference type="Google" id="ProtNLM"/>
    </source>
</evidence>
<dbReference type="GO" id="GO:0005886">
    <property type="term" value="C:plasma membrane"/>
    <property type="evidence" value="ECO:0007669"/>
    <property type="project" value="UniProtKB-SubCell"/>
</dbReference>
<feature type="transmembrane region" description="Helical" evidence="8">
    <location>
        <begin position="71"/>
        <end position="88"/>
    </location>
</feature>
<dbReference type="Proteomes" id="UP000642829">
    <property type="component" value="Unassembled WGS sequence"/>
</dbReference>
<keyword evidence="5" id="KW-0378">Hydrolase</keyword>
<name>A0A8J3DJN8_9BACT</name>
<reference evidence="9" key="1">
    <citation type="journal article" date="2014" name="Int. J. Syst. Evol. Microbiol.">
        <title>Complete genome sequence of Corynebacterium casei LMG S-19264T (=DSM 44701T), isolated from a smear-ripened cheese.</title>
        <authorList>
            <consortium name="US DOE Joint Genome Institute (JGI-PGF)"/>
            <person name="Walter F."/>
            <person name="Albersmeier A."/>
            <person name="Kalinowski J."/>
            <person name="Ruckert C."/>
        </authorList>
    </citation>
    <scope>NUCLEOTIDE SEQUENCE</scope>
    <source>
        <strain evidence="9">KCTC 12870</strain>
    </source>
</reference>
<feature type="transmembrane region" description="Helical" evidence="8">
    <location>
        <begin position="12"/>
        <end position="28"/>
    </location>
</feature>
<dbReference type="RefSeq" id="WP_189516839.1">
    <property type="nucleotide sequence ID" value="NZ_BMXG01000025.1"/>
</dbReference>
<dbReference type="Pfam" id="PF09721">
    <property type="entry name" value="Exosortase_EpsH"/>
    <property type="match status" value="1"/>
</dbReference>
<gene>
    <name evidence="9" type="ORF">GCM10007047_30660</name>
</gene>
<feature type="transmembrane region" description="Helical" evidence="8">
    <location>
        <begin position="100"/>
        <end position="121"/>
    </location>
</feature>
<keyword evidence="6 8" id="KW-1133">Transmembrane helix</keyword>
<evidence type="ECO:0000256" key="5">
    <source>
        <dbReference type="ARBA" id="ARBA00022801"/>
    </source>
</evidence>
<evidence type="ECO:0000256" key="8">
    <source>
        <dbReference type="SAM" id="Phobius"/>
    </source>
</evidence>
<dbReference type="AlphaFoldDB" id="A0A8J3DJN8"/>
<protein>
    <recommendedName>
        <fullName evidence="11">Exosortase</fullName>
    </recommendedName>
</protein>
<dbReference type="EMBL" id="BMXG01000025">
    <property type="protein sequence ID" value="GHC11213.1"/>
    <property type="molecule type" value="Genomic_DNA"/>
</dbReference>
<organism evidence="9 10">
    <name type="scientific">Cerasicoccus arenae</name>
    <dbReference type="NCBI Taxonomy" id="424488"/>
    <lineage>
        <taxon>Bacteria</taxon>
        <taxon>Pseudomonadati</taxon>
        <taxon>Verrucomicrobiota</taxon>
        <taxon>Opitutia</taxon>
        <taxon>Puniceicoccales</taxon>
        <taxon>Cerasicoccaceae</taxon>
        <taxon>Cerasicoccus</taxon>
    </lineage>
</organism>
<keyword evidence="3" id="KW-0645">Protease</keyword>
<feature type="transmembrane region" description="Helical" evidence="8">
    <location>
        <begin position="261"/>
        <end position="283"/>
    </location>
</feature>
<keyword evidence="4 8" id="KW-0812">Transmembrane</keyword>
<reference evidence="9" key="2">
    <citation type="submission" date="2020-09" db="EMBL/GenBank/DDBJ databases">
        <authorList>
            <person name="Sun Q."/>
            <person name="Kim S."/>
        </authorList>
    </citation>
    <scope>NUCLEOTIDE SEQUENCE</scope>
    <source>
        <strain evidence="9">KCTC 12870</strain>
    </source>
</reference>
<dbReference type="GO" id="GO:0008233">
    <property type="term" value="F:peptidase activity"/>
    <property type="evidence" value="ECO:0007669"/>
    <property type="project" value="UniProtKB-KW"/>
</dbReference>
<comment type="caution">
    <text evidence="9">The sequence shown here is derived from an EMBL/GenBank/DDBJ whole genome shotgun (WGS) entry which is preliminary data.</text>
</comment>
<evidence type="ECO:0000256" key="6">
    <source>
        <dbReference type="ARBA" id="ARBA00022989"/>
    </source>
</evidence>
<evidence type="ECO:0000313" key="10">
    <source>
        <dbReference type="Proteomes" id="UP000642829"/>
    </source>
</evidence>
<evidence type="ECO:0000256" key="7">
    <source>
        <dbReference type="ARBA" id="ARBA00023136"/>
    </source>
</evidence>
<keyword evidence="10" id="KW-1185">Reference proteome</keyword>
<sequence>MNAEPKQSLMQPWTNLAVPTLLWVLLWAELTPEWLLNDQYGYGLFVPVLGAYLIFRRWADRPMPEPSSRSAGLLWGLLAVVIILLYPARIIYNANADWRVLTWVQALLTLGITIGFLSYWGGRPWIRHFLPAIIFWLFANPWVVTIEKPIVTGLMTMVASWVVESANLMGVFAERSGNVIRLSNGLVSVEEACSGVRSLQSTLMASYFLGELLRFTWPVRGMLITAAAAFAVLFNYTRTLILTVITARQGGEAMERWHDPAGYMVFIMSLMALLLLTALAQWLRHDYRGAIDGTRPPEDYHPRLLPIQPLIFAMVTMLATIPAAWFWYEWREQPTQFSGWNLDWDNVDEQIQFDPINPRIEEVLHYSEGSLARWKGPGKLEWMAYFLRWDSARAAQLGGIHRPEACLPAGGWELVRQDDNFIWTSPEGLELVFNTYEFEGNGDHIYVFYCQWDKTNFPYFEKAGRLQLDRLTDSWHGERKDGKIKLEIFVYNARTRAEALSALKDILKDSIEPELNQSS</sequence>
<dbReference type="GO" id="GO:0006508">
    <property type="term" value="P:proteolysis"/>
    <property type="evidence" value="ECO:0007669"/>
    <property type="project" value="UniProtKB-KW"/>
</dbReference>
<evidence type="ECO:0000256" key="2">
    <source>
        <dbReference type="ARBA" id="ARBA00022475"/>
    </source>
</evidence>
<evidence type="ECO:0000256" key="1">
    <source>
        <dbReference type="ARBA" id="ARBA00004651"/>
    </source>
</evidence>
<feature type="transmembrane region" description="Helical" evidence="8">
    <location>
        <begin position="40"/>
        <end position="59"/>
    </location>
</feature>
<accession>A0A8J3DJN8</accession>
<feature type="transmembrane region" description="Helical" evidence="8">
    <location>
        <begin position="128"/>
        <end position="144"/>
    </location>
</feature>
<dbReference type="NCBIfam" id="TIGR04178">
    <property type="entry name" value="exo_archaeo"/>
    <property type="match status" value="1"/>
</dbReference>
<evidence type="ECO:0000313" key="9">
    <source>
        <dbReference type="EMBL" id="GHC11213.1"/>
    </source>
</evidence>
<feature type="transmembrane region" description="Helical" evidence="8">
    <location>
        <begin position="150"/>
        <end position="173"/>
    </location>
</feature>
<dbReference type="InterPro" id="IPR019127">
    <property type="entry name" value="Exosortase"/>
</dbReference>
<evidence type="ECO:0000256" key="4">
    <source>
        <dbReference type="ARBA" id="ARBA00022692"/>
    </source>
</evidence>
<keyword evidence="7 8" id="KW-0472">Membrane</keyword>
<feature type="transmembrane region" description="Helical" evidence="8">
    <location>
        <begin position="304"/>
        <end position="328"/>
    </location>
</feature>
<feature type="transmembrane region" description="Helical" evidence="8">
    <location>
        <begin position="222"/>
        <end position="241"/>
    </location>
</feature>
<dbReference type="InterPro" id="IPR026392">
    <property type="entry name" value="Exo/Archaeosortase_dom"/>
</dbReference>
<comment type="subcellular location">
    <subcellularLocation>
        <location evidence="1">Cell membrane</location>
        <topology evidence="1">Multi-pass membrane protein</topology>
    </subcellularLocation>
</comment>
<keyword evidence="2" id="KW-1003">Cell membrane</keyword>
<evidence type="ECO:0000256" key="3">
    <source>
        <dbReference type="ARBA" id="ARBA00022670"/>
    </source>
</evidence>